<evidence type="ECO:0000256" key="1">
    <source>
        <dbReference type="SAM" id="Phobius"/>
    </source>
</evidence>
<dbReference type="AlphaFoldDB" id="A0A6B8MEV3"/>
<keyword evidence="1" id="KW-1133">Transmembrane helix</keyword>
<sequence>MNEGIAPFLSPLTLIVGGGLLVIGVLSLFDLHYLKSKTQEKIALIAGLALILATEAMFVTSGASGRYFEGQKIDVTDCEFQVERDFPMERKANPRLIEQKIKSCMDNLGYDWSEGHEHCQEARLSTNAFCYMPRAPMQRSIVAFQMHFE</sequence>
<dbReference type="RefSeq" id="WP_016918897.1">
    <property type="nucleotide sequence ID" value="NZ_CP044331.1"/>
</dbReference>
<keyword evidence="1" id="KW-0812">Transmembrane</keyword>
<organism evidence="2 3">
    <name type="scientific">Methylocystis parvus</name>
    <dbReference type="NCBI Taxonomy" id="134"/>
    <lineage>
        <taxon>Bacteria</taxon>
        <taxon>Pseudomonadati</taxon>
        <taxon>Pseudomonadota</taxon>
        <taxon>Alphaproteobacteria</taxon>
        <taxon>Hyphomicrobiales</taxon>
        <taxon>Methylocystaceae</taxon>
        <taxon>Methylocystis</taxon>
    </lineage>
</organism>
<dbReference type="Proteomes" id="UP000422569">
    <property type="component" value="Chromosome"/>
</dbReference>
<accession>A0A6B8MEV3</accession>
<proteinExistence type="predicted"/>
<dbReference type="EMBL" id="CP044331">
    <property type="protein sequence ID" value="QGM99190.1"/>
    <property type="molecule type" value="Genomic_DNA"/>
</dbReference>
<dbReference type="KEGG" id="mpar:F7D14_18000"/>
<feature type="transmembrane region" description="Helical" evidence="1">
    <location>
        <begin position="12"/>
        <end position="31"/>
    </location>
</feature>
<gene>
    <name evidence="2" type="ORF">F7D14_18000</name>
</gene>
<feature type="transmembrane region" description="Helical" evidence="1">
    <location>
        <begin position="43"/>
        <end position="63"/>
    </location>
</feature>
<keyword evidence="3" id="KW-1185">Reference proteome</keyword>
<evidence type="ECO:0000313" key="3">
    <source>
        <dbReference type="Proteomes" id="UP000422569"/>
    </source>
</evidence>
<evidence type="ECO:0000313" key="2">
    <source>
        <dbReference type="EMBL" id="QGM99190.1"/>
    </source>
</evidence>
<keyword evidence="1" id="KW-0472">Membrane</keyword>
<name>A0A6B8MEV3_9HYPH</name>
<protein>
    <submittedName>
        <fullName evidence="2">Uncharacterized protein</fullName>
    </submittedName>
</protein>
<reference evidence="2 3" key="1">
    <citation type="submission" date="2019-09" db="EMBL/GenBank/DDBJ databases">
        <title>Isolation and complete genome sequencing of Methylocystis species.</title>
        <authorList>
            <person name="Rumah B.L."/>
            <person name="Stead C.E."/>
            <person name="Stevens B.C."/>
            <person name="Minton N.P."/>
            <person name="Grosse-Honebrink A."/>
            <person name="Zhang Y."/>
        </authorList>
    </citation>
    <scope>NUCLEOTIDE SEQUENCE [LARGE SCALE GENOMIC DNA]</scope>
    <source>
        <strain evidence="2 3">BRCS2</strain>
    </source>
</reference>